<dbReference type="Proteomes" id="UP000807504">
    <property type="component" value="Unassembled WGS sequence"/>
</dbReference>
<reference evidence="1" key="2">
    <citation type="submission" date="2020-06" db="EMBL/GenBank/DDBJ databases">
        <authorList>
            <person name="Sheffer M."/>
        </authorList>
    </citation>
    <scope>NUCLEOTIDE SEQUENCE</scope>
</reference>
<dbReference type="AlphaFoldDB" id="A0A8T0EUW1"/>
<dbReference type="EMBL" id="JABXBU010002072">
    <property type="protein sequence ID" value="KAF8778166.1"/>
    <property type="molecule type" value="Genomic_DNA"/>
</dbReference>
<evidence type="ECO:0000313" key="1">
    <source>
        <dbReference type="EMBL" id="KAF8778166.1"/>
    </source>
</evidence>
<proteinExistence type="predicted"/>
<reference evidence="1" key="1">
    <citation type="journal article" date="2020" name="bioRxiv">
        <title>Chromosome-level reference genome of the European wasp spider Argiope bruennichi: a resource for studies on range expansion and evolutionary adaptation.</title>
        <authorList>
            <person name="Sheffer M.M."/>
            <person name="Hoppe A."/>
            <person name="Krehenwinkel H."/>
            <person name="Uhl G."/>
            <person name="Kuss A.W."/>
            <person name="Jensen L."/>
            <person name="Jensen C."/>
            <person name="Gillespie R.G."/>
            <person name="Hoff K.J."/>
            <person name="Prost S."/>
        </authorList>
    </citation>
    <scope>NUCLEOTIDE SEQUENCE</scope>
</reference>
<accession>A0A8T0EUW1</accession>
<dbReference type="Gene3D" id="3.30.420.10">
    <property type="entry name" value="Ribonuclease H-like superfamily/Ribonuclease H"/>
    <property type="match status" value="1"/>
</dbReference>
<keyword evidence="2" id="KW-1185">Reference proteome</keyword>
<sequence length="100" mass="11268">MCMFVTRPVSTRTVRRRFSIMGGTMLSSQTSSRSAFSILMAIYVSQGSEITLVVPYLRGLSKAIFQQDNARPYVVRRVLTFHDTQGIRLLTWPIGSPDLP</sequence>
<name>A0A8T0EUW1_ARGBR</name>
<dbReference type="InterPro" id="IPR036397">
    <property type="entry name" value="RNaseH_sf"/>
</dbReference>
<evidence type="ECO:0000313" key="2">
    <source>
        <dbReference type="Proteomes" id="UP000807504"/>
    </source>
</evidence>
<protein>
    <submittedName>
        <fullName evidence="1">Uncharacterized protein</fullName>
    </submittedName>
</protein>
<gene>
    <name evidence="1" type="ORF">HNY73_014914</name>
</gene>
<comment type="caution">
    <text evidence="1">The sequence shown here is derived from an EMBL/GenBank/DDBJ whole genome shotgun (WGS) entry which is preliminary data.</text>
</comment>
<organism evidence="1 2">
    <name type="scientific">Argiope bruennichi</name>
    <name type="common">Wasp spider</name>
    <name type="synonym">Aranea bruennichi</name>
    <dbReference type="NCBI Taxonomy" id="94029"/>
    <lineage>
        <taxon>Eukaryota</taxon>
        <taxon>Metazoa</taxon>
        <taxon>Ecdysozoa</taxon>
        <taxon>Arthropoda</taxon>
        <taxon>Chelicerata</taxon>
        <taxon>Arachnida</taxon>
        <taxon>Araneae</taxon>
        <taxon>Araneomorphae</taxon>
        <taxon>Entelegynae</taxon>
        <taxon>Araneoidea</taxon>
        <taxon>Araneidae</taxon>
        <taxon>Argiope</taxon>
    </lineage>
</organism>
<dbReference type="GO" id="GO:0003676">
    <property type="term" value="F:nucleic acid binding"/>
    <property type="evidence" value="ECO:0007669"/>
    <property type="project" value="InterPro"/>
</dbReference>